<gene>
    <name evidence="2" type="ORF">K875_02084</name>
</gene>
<dbReference type="EMBL" id="JLXW01000005">
    <property type="protein sequence ID" value="KBZ64694.1"/>
    <property type="molecule type" value="Genomic_DNA"/>
</dbReference>
<evidence type="ECO:0000313" key="2">
    <source>
        <dbReference type="EMBL" id="KBZ64694.1"/>
    </source>
</evidence>
<feature type="region of interest" description="Disordered" evidence="1">
    <location>
        <begin position="115"/>
        <end position="201"/>
    </location>
</feature>
<feature type="compositionally biased region" description="Polar residues" evidence="1">
    <location>
        <begin position="258"/>
        <end position="268"/>
    </location>
</feature>
<dbReference type="AlphaFoldDB" id="A0A051U669"/>
<name>A0A051U669_9MYCO</name>
<evidence type="ECO:0000256" key="1">
    <source>
        <dbReference type="SAM" id="MobiDB-lite"/>
    </source>
</evidence>
<accession>A0A051U669</accession>
<organism evidence="2 3">
    <name type="scientific">Mycobacterium [tuberculosis] TKK-01-0051</name>
    <dbReference type="NCBI Taxonomy" id="1324261"/>
    <lineage>
        <taxon>Bacteria</taxon>
        <taxon>Bacillati</taxon>
        <taxon>Actinomycetota</taxon>
        <taxon>Actinomycetes</taxon>
        <taxon>Mycobacteriales</taxon>
        <taxon>Mycobacteriaceae</taxon>
        <taxon>Mycobacterium</taxon>
        <taxon>Mycobacterium avium complex (MAC)</taxon>
    </lineage>
</organism>
<dbReference type="PATRIC" id="fig|1324261.3.peg.2102"/>
<proteinExistence type="predicted"/>
<dbReference type="Proteomes" id="UP000025947">
    <property type="component" value="Unassembled WGS sequence"/>
</dbReference>
<feature type="region of interest" description="Disordered" evidence="1">
    <location>
        <begin position="252"/>
        <end position="276"/>
    </location>
</feature>
<keyword evidence="3" id="KW-1185">Reference proteome</keyword>
<sequence length="276" mass="29389">MSMPATDYNQQLLSYLQSWRQLLEQWTAMAAGSPFLTAPPVLPTAPVGGQFMPPFMPYLPFMPFMPFMPPMAPMPMAPPTAPGATAPPAPGDYTQQLLGYLQAWRQYLEQATAAGPAGPQAWAPSPPTAVPADDGGTTGPNRPPTGPPPPENPSGNAGVPQSDDTRKSGPIPPKLMDRPPFRSDQTQLTEITFDPIATPFDRPTERFQMADPAVLAARPITSHAVSEATAHPEVGSAFLRTMDTVGHVASAQAEPRSLFSTPGASTTFREGETRSS</sequence>
<protein>
    <submittedName>
        <fullName evidence="2">Uncharacterized protein</fullName>
    </submittedName>
</protein>
<comment type="caution">
    <text evidence="2">The sequence shown here is derived from an EMBL/GenBank/DDBJ whole genome shotgun (WGS) entry which is preliminary data.</text>
</comment>
<evidence type="ECO:0000313" key="3">
    <source>
        <dbReference type="Proteomes" id="UP000025947"/>
    </source>
</evidence>
<dbReference type="HOGENOM" id="CLU_1007696_0_0_11"/>
<reference evidence="2 3" key="1">
    <citation type="submission" date="2014-04" db="EMBL/GenBank/DDBJ databases">
        <title>The Genome Sequence of Mycobacterium tuberculosis TKK-01-0051.</title>
        <authorList>
            <consortium name="The Broad Institute Genomics Platform"/>
            <consortium name="The Broad Institute Genome Sequencing Center for Infectious Disease"/>
            <person name="Earl A.M."/>
            <person name="Cohen K."/>
            <person name="Pym A."/>
            <person name="Bishai W."/>
            <person name="Maharaj K."/>
            <person name="Desjardins C."/>
            <person name="Abeel T."/>
            <person name="Young S."/>
            <person name="Zeng Q."/>
            <person name="Gargeya S."/>
            <person name="Abouelleil A."/>
            <person name="Alvarado L."/>
            <person name="Chapman S.B."/>
            <person name="Gainer-Dewar J."/>
            <person name="Goldberg J."/>
            <person name="Griggs A."/>
            <person name="Gujja S."/>
            <person name="Hansen M."/>
            <person name="Howarth C."/>
            <person name="Imamovic A."/>
            <person name="Larimer J."/>
            <person name="Murphy C."/>
            <person name="Naylor J."/>
            <person name="Pearson M."/>
            <person name="Poon T.W."/>
            <person name="Priest M."/>
            <person name="Roberts A."/>
            <person name="Saif S."/>
            <person name="Shea T."/>
            <person name="Sykes S."/>
            <person name="Wortman J."/>
            <person name="Nusbaum C."/>
            <person name="Birren B."/>
        </authorList>
    </citation>
    <scope>NUCLEOTIDE SEQUENCE [LARGE SCALE GENOMIC DNA]</scope>
    <source>
        <strain evidence="2 3">TKK-01-0051</strain>
    </source>
</reference>
<feature type="compositionally biased region" description="Pro residues" evidence="1">
    <location>
        <begin position="141"/>
        <end position="152"/>
    </location>
</feature>